<reference evidence="1" key="1">
    <citation type="submission" date="2018-11" db="EMBL/GenBank/DDBJ databases">
        <authorList>
            <consortium name="Pathogen Informatics"/>
        </authorList>
    </citation>
    <scope>NUCLEOTIDE SEQUENCE</scope>
</reference>
<sequence>MSASSDALEELSALKAIYDNELVCTDEPNGVHAPWLRHKEIDALYTKLEETATSSIGSPVVYSLVENIRDFLDEPHLRNSRKTVDPTIVKRPAVEEPSYSKSSTLPSVKVHLSMAPAFLSIAQGFQCPEIYHGESIVDRKSVFQVIFIVLNLLDIHSC</sequence>
<gene>
    <name evidence="1" type="ORF">PXEA_LOCUS20219</name>
</gene>
<organism evidence="1 2">
    <name type="scientific">Protopolystoma xenopodis</name>
    <dbReference type="NCBI Taxonomy" id="117903"/>
    <lineage>
        <taxon>Eukaryota</taxon>
        <taxon>Metazoa</taxon>
        <taxon>Spiralia</taxon>
        <taxon>Lophotrochozoa</taxon>
        <taxon>Platyhelminthes</taxon>
        <taxon>Monogenea</taxon>
        <taxon>Polyopisthocotylea</taxon>
        <taxon>Polystomatidea</taxon>
        <taxon>Polystomatidae</taxon>
        <taxon>Protopolystoma</taxon>
    </lineage>
</organism>
<dbReference type="Gene3D" id="3.10.110.10">
    <property type="entry name" value="Ubiquitin Conjugating Enzyme"/>
    <property type="match status" value="1"/>
</dbReference>
<accession>A0A3S5ART1</accession>
<comment type="caution">
    <text evidence="1">The sequence shown here is derived from an EMBL/GenBank/DDBJ whole genome shotgun (WGS) entry which is preliminary data.</text>
</comment>
<dbReference type="InterPro" id="IPR016135">
    <property type="entry name" value="UBQ-conjugating_enzyme/RWD"/>
</dbReference>
<dbReference type="Proteomes" id="UP000784294">
    <property type="component" value="Unassembled WGS sequence"/>
</dbReference>
<proteinExistence type="predicted"/>
<dbReference type="SUPFAM" id="SSF54495">
    <property type="entry name" value="UBC-like"/>
    <property type="match status" value="1"/>
</dbReference>
<protein>
    <submittedName>
        <fullName evidence="1">Uncharacterized protein</fullName>
    </submittedName>
</protein>
<name>A0A3S5ART1_9PLAT</name>
<evidence type="ECO:0000313" key="1">
    <source>
        <dbReference type="EMBL" id="VEL26779.1"/>
    </source>
</evidence>
<evidence type="ECO:0000313" key="2">
    <source>
        <dbReference type="Proteomes" id="UP000784294"/>
    </source>
</evidence>
<keyword evidence="2" id="KW-1185">Reference proteome</keyword>
<dbReference type="OrthoDB" id="69641at2759"/>
<dbReference type="EMBL" id="CAAALY010082669">
    <property type="protein sequence ID" value="VEL26779.1"/>
    <property type="molecule type" value="Genomic_DNA"/>
</dbReference>
<dbReference type="AlphaFoldDB" id="A0A3S5ART1"/>